<name>A0A512CJ07_9BACT</name>
<evidence type="ECO:0000313" key="2">
    <source>
        <dbReference type="EMBL" id="GEO24186.1"/>
    </source>
</evidence>
<dbReference type="InterPro" id="IPR036869">
    <property type="entry name" value="J_dom_sf"/>
</dbReference>
<dbReference type="AlphaFoldDB" id="A0A512CJ07"/>
<protein>
    <submittedName>
        <fullName evidence="2">Molecular chaperone DnaJ</fullName>
    </submittedName>
</protein>
<dbReference type="EMBL" id="BJYV01000044">
    <property type="protein sequence ID" value="GEO24186.1"/>
    <property type="molecule type" value="Genomic_DNA"/>
</dbReference>
<dbReference type="InterPro" id="IPR001623">
    <property type="entry name" value="DnaJ_domain"/>
</dbReference>
<sequence>MTKTDYFKNCTSLDEARKTYYRLAMKLHPDKGGDEELFKELVNQFHAFKPSEFKYENEFNDWNSKAYSGIIEALIEIPDIVVEICGSWVWISGDTLKNKERIKGIQTNDYYKRGFSAQKKMWYFSPTGYSKRSSVEFDMEAIRNIYGSEAINSRTKKAIKEGD</sequence>
<dbReference type="Proteomes" id="UP000321301">
    <property type="component" value="Unassembled WGS sequence"/>
</dbReference>
<feature type="domain" description="J" evidence="1">
    <location>
        <begin position="1"/>
        <end position="63"/>
    </location>
</feature>
<dbReference type="SUPFAM" id="SSF46565">
    <property type="entry name" value="Chaperone J-domain"/>
    <property type="match status" value="1"/>
</dbReference>
<dbReference type="RefSeq" id="WP_020894102.1">
    <property type="nucleotide sequence ID" value="NZ_BJYV01000044.1"/>
</dbReference>
<dbReference type="PROSITE" id="PS50076">
    <property type="entry name" value="DNAJ_2"/>
    <property type="match status" value="1"/>
</dbReference>
<gene>
    <name evidence="2" type="ORF">CQA01_47200</name>
</gene>
<evidence type="ECO:0000313" key="3">
    <source>
        <dbReference type="Proteomes" id="UP000321301"/>
    </source>
</evidence>
<reference evidence="2 3" key="1">
    <citation type="submission" date="2019-07" db="EMBL/GenBank/DDBJ databases">
        <title>Whole genome shotgun sequence of Cyclobacterium qasimii NBRC 106168.</title>
        <authorList>
            <person name="Hosoyama A."/>
            <person name="Uohara A."/>
            <person name="Ohji S."/>
            <person name="Ichikawa N."/>
        </authorList>
    </citation>
    <scope>NUCLEOTIDE SEQUENCE [LARGE SCALE GENOMIC DNA]</scope>
    <source>
        <strain evidence="2 3">NBRC 106168</strain>
    </source>
</reference>
<proteinExistence type="predicted"/>
<comment type="caution">
    <text evidence="2">The sequence shown here is derived from an EMBL/GenBank/DDBJ whole genome shotgun (WGS) entry which is preliminary data.</text>
</comment>
<organism evidence="2 3">
    <name type="scientific">Cyclobacterium qasimii</name>
    <dbReference type="NCBI Taxonomy" id="1350429"/>
    <lineage>
        <taxon>Bacteria</taxon>
        <taxon>Pseudomonadati</taxon>
        <taxon>Bacteroidota</taxon>
        <taxon>Cytophagia</taxon>
        <taxon>Cytophagales</taxon>
        <taxon>Cyclobacteriaceae</taxon>
        <taxon>Cyclobacterium</taxon>
    </lineage>
</organism>
<dbReference type="Gene3D" id="1.10.287.110">
    <property type="entry name" value="DnaJ domain"/>
    <property type="match status" value="1"/>
</dbReference>
<evidence type="ECO:0000259" key="1">
    <source>
        <dbReference type="PROSITE" id="PS50076"/>
    </source>
</evidence>
<accession>A0A512CJ07</accession>
<keyword evidence="3" id="KW-1185">Reference proteome</keyword>
<dbReference type="CDD" id="cd06257">
    <property type="entry name" value="DnaJ"/>
    <property type="match status" value="1"/>
</dbReference>